<gene>
    <name evidence="1" type="ORF">NIES267_29560</name>
</gene>
<reference evidence="1 2" key="1">
    <citation type="submission" date="2017-06" db="EMBL/GenBank/DDBJ databases">
        <title>Genome sequencing of cyanobaciteial culture collection at National Institute for Environmental Studies (NIES).</title>
        <authorList>
            <person name="Hirose Y."/>
            <person name="Shimura Y."/>
            <person name="Fujisawa T."/>
            <person name="Nakamura Y."/>
            <person name="Kawachi M."/>
        </authorList>
    </citation>
    <scope>NUCLEOTIDE SEQUENCE [LARGE SCALE GENOMIC DNA]</scope>
    <source>
        <strain evidence="1 2">NIES-267</strain>
    </source>
</reference>
<protein>
    <submittedName>
        <fullName evidence="1">Uncharacterized protein</fullName>
    </submittedName>
</protein>
<dbReference type="AlphaFoldDB" id="A0A1Z4LQH6"/>
<evidence type="ECO:0000313" key="1">
    <source>
        <dbReference type="EMBL" id="BAY83467.1"/>
    </source>
</evidence>
<organism evidence="1 2">
    <name type="scientific">Calothrix parasitica NIES-267</name>
    <dbReference type="NCBI Taxonomy" id="1973488"/>
    <lineage>
        <taxon>Bacteria</taxon>
        <taxon>Bacillati</taxon>
        <taxon>Cyanobacteriota</taxon>
        <taxon>Cyanophyceae</taxon>
        <taxon>Nostocales</taxon>
        <taxon>Calotrichaceae</taxon>
        <taxon>Calothrix</taxon>
    </lineage>
</organism>
<accession>A0A1Z4LQH6</accession>
<keyword evidence="2" id="KW-1185">Reference proteome</keyword>
<sequence length="58" mass="6687">MKTAESAEQAEEESIENYSVKNKIDVYPSYLIWWSNSSPFHKILRGRVFCGTVGRGYL</sequence>
<proteinExistence type="predicted"/>
<evidence type="ECO:0000313" key="2">
    <source>
        <dbReference type="Proteomes" id="UP000218418"/>
    </source>
</evidence>
<dbReference type="EMBL" id="AP018227">
    <property type="protein sequence ID" value="BAY83467.1"/>
    <property type="molecule type" value="Genomic_DNA"/>
</dbReference>
<dbReference type="Proteomes" id="UP000218418">
    <property type="component" value="Chromosome"/>
</dbReference>
<name>A0A1Z4LQH6_9CYAN</name>